<name>A0ABW8N0U0_9BURK</name>
<keyword evidence="3" id="KW-1185">Reference proteome</keyword>
<dbReference type="PROSITE" id="PS51747">
    <property type="entry name" value="CYT_DCMP_DEAMINASES_2"/>
    <property type="match status" value="1"/>
</dbReference>
<dbReference type="RefSeq" id="WP_404614586.1">
    <property type="nucleotide sequence ID" value="NZ_JBIYDN010000049.1"/>
</dbReference>
<comment type="caution">
    <text evidence="2">The sequence shown here is derived from an EMBL/GenBank/DDBJ whole genome shotgun (WGS) entry which is preliminary data.</text>
</comment>
<reference evidence="2 3" key="1">
    <citation type="submission" date="2024-11" db="EMBL/GenBank/DDBJ databases">
        <title>Using genomics to understand microbial adaptation to soil warming.</title>
        <authorList>
            <person name="Deangelis K.M. PhD."/>
        </authorList>
    </citation>
    <scope>NUCLEOTIDE SEQUENCE [LARGE SCALE GENOMIC DNA]</scope>
    <source>
        <strain evidence="2 3">GAS97</strain>
    </source>
</reference>
<evidence type="ECO:0000259" key="1">
    <source>
        <dbReference type="PROSITE" id="PS51747"/>
    </source>
</evidence>
<evidence type="ECO:0000313" key="3">
    <source>
        <dbReference type="Proteomes" id="UP001620514"/>
    </source>
</evidence>
<protein>
    <submittedName>
        <fullName evidence="2">Pyrimidine deaminase RibD-like protein</fullName>
    </submittedName>
</protein>
<gene>
    <name evidence="2" type="ORF">ABH943_008404</name>
</gene>
<dbReference type="PANTHER" id="PTHR11079">
    <property type="entry name" value="CYTOSINE DEAMINASE FAMILY MEMBER"/>
    <property type="match status" value="1"/>
</dbReference>
<proteinExistence type="predicted"/>
<dbReference type="Proteomes" id="UP001620514">
    <property type="component" value="Unassembled WGS sequence"/>
</dbReference>
<dbReference type="Gene3D" id="3.40.140.10">
    <property type="entry name" value="Cytidine Deaminase, domain 2"/>
    <property type="match status" value="1"/>
</dbReference>
<evidence type="ECO:0000313" key="2">
    <source>
        <dbReference type="EMBL" id="MFK4448360.1"/>
    </source>
</evidence>
<dbReference type="InterPro" id="IPR016193">
    <property type="entry name" value="Cytidine_deaminase-like"/>
</dbReference>
<dbReference type="PANTHER" id="PTHR11079:SF162">
    <property type="entry name" value="RIBOFLAVIN BIOSYNTHESIS PROTEIN PYRD, CHLOROPLASTIC"/>
    <property type="match status" value="1"/>
</dbReference>
<dbReference type="Pfam" id="PF00383">
    <property type="entry name" value="dCMP_cyt_deam_1"/>
    <property type="match status" value="1"/>
</dbReference>
<dbReference type="InterPro" id="IPR002125">
    <property type="entry name" value="CMP_dCMP_dom"/>
</dbReference>
<dbReference type="SUPFAM" id="SSF53927">
    <property type="entry name" value="Cytidine deaminase-like"/>
    <property type="match status" value="1"/>
</dbReference>
<feature type="domain" description="CMP/dCMP-type deaminase" evidence="1">
    <location>
        <begin position="20"/>
        <end position="145"/>
    </location>
</feature>
<organism evidence="2 3">
    <name type="scientific">Caballeronia udeis</name>
    <dbReference type="NCBI Taxonomy" id="1232866"/>
    <lineage>
        <taxon>Bacteria</taxon>
        <taxon>Pseudomonadati</taxon>
        <taxon>Pseudomonadota</taxon>
        <taxon>Betaproteobacteria</taxon>
        <taxon>Burkholderiales</taxon>
        <taxon>Burkholderiaceae</taxon>
        <taxon>Caballeronia</taxon>
    </lineage>
</organism>
<sequence length="316" mass="35832">MKKTTNQPGINTEGKPEVASDDRAIMRLAIDLSAKCVSEAGKVSPKVGAVVVRDGVVLASAFRGELKAGEHAEYTLLERKLQGVDLKGATLYSTLEPCTHRNHPKVSCTDRVIDRKLKRVVIGTLDPNQMIRGLGELRLQDAGIEITRFDPDLVLELRDLNREFSALHPVRGIQRDALQTREPLKPEVGPNGLRIGYNSEGDKVEWIPSDEEEGEFWPMLLRRNDAAILREYNDLWDKVWWNRHQNWIYKLENGIEKLRAGQEELLATAKKAARRIERKFGKKNLGWDDFEWGLLSGRMSALSWVLGAEWNESLDT</sequence>
<dbReference type="EMBL" id="JBIYDN010000049">
    <property type="protein sequence ID" value="MFK4448360.1"/>
    <property type="molecule type" value="Genomic_DNA"/>
</dbReference>
<accession>A0ABW8N0U0</accession>